<dbReference type="SUPFAM" id="SSF54427">
    <property type="entry name" value="NTF2-like"/>
    <property type="match status" value="1"/>
</dbReference>
<accession>A0ABQ1MJ69</accession>
<keyword evidence="2" id="KW-1185">Reference proteome</keyword>
<organism evidence="1 2">
    <name type="scientific">Paraburkholderia caffeinilytica</name>
    <dbReference type="NCBI Taxonomy" id="1761016"/>
    <lineage>
        <taxon>Bacteria</taxon>
        <taxon>Pseudomonadati</taxon>
        <taxon>Pseudomonadota</taxon>
        <taxon>Betaproteobacteria</taxon>
        <taxon>Burkholderiales</taxon>
        <taxon>Burkholderiaceae</taxon>
        <taxon>Paraburkholderia</taxon>
    </lineage>
</organism>
<dbReference type="Proteomes" id="UP000602004">
    <property type="component" value="Unassembled WGS sequence"/>
</dbReference>
<dbReference type="EMBL" id="BMHL01000004">
    <property type="protein sequence ID" value="GGC41166.1"/>
    <property type="molecule type" value="Genomic_DNA"/>
</dbReference>
<evidence type="ECO:0000313" key="2">
    <source>
        <dbReference type="Proteomes" id="UP000602004"/>
    </source>
</evidence>
<protein>
    <recommendedName>
        <fullName evidence="3">Nuclear transport factor 2 family protein</fullName>
    </recommendedName>
</protein>
<comment type="caution">
    <text evidence="1">The sequence shown here is derived from an EMBL/GenBank/DDBJ whole genome shotgun (WGS) entry which is preliminary data.</text>
</comment>
<gene>
    <name evidence="1" type="ORF">GCM10011400_29960</name>
</gene>
<proteinExistence type="predicted"/>
<reference evidence="2" key="1">
    <citation type="journal article" date="2019" name="Int. J. Syst. Evol. Microbiol.">
        <title>The Global Catalogue of Microorganisms (GCM) 10K type strain sequencing project: providing services to taxonomists for standard genome sequencing and annotation.</title>
        <authorList>
            <consortium name="The Broad Institute Genomics Platform"/>
            <consortium name="The Broad Institute Genome Sequencing Center for Infectious Disease"/>
            <person name="Wu L."/>
            <person name="Ma J."/>
        </authorList>
    </citation>
    <scope>NUCLEOTIDE SEQUENCE [LARGE SCALE GENOMIC DNA]</scope>
    <source>
        <strain evidence="2">CGMCC 1.15103</strain>
    </source>
</reference>
<dbReference type="InterPro" id="IPR032710">
    <property type="entry name" value="NTF2-like_dom_sf"/>
</dbReference>
<evidence type="ECO:0008006" key="3">
    <source>
        <dbReference type="Google" id="ProtNLM"/>
    </source>
</evidence>
<name>A0ABQ1MJ69_9BURK</name>
<dbReference type="Gene3D" id="3.10.450.50">
    <property type="match status" value="1"/>
</dbReference>
<evidence type="ECO:0000313" key="1">
    <source>
        <dbReference type="EMBL" id="GGC41166.1"/>
    </source>
</evidence>
<sequence length="86" mass="9804">MAYPSNKAVLMQALHHFNDLRSRKNFFGLYADHAVMRPSLLLAPGVEAIKERYRLLWSAFADCHLELGNVVAKGSFVVNNFRLSLR</sequence>